<reference evidence="1" key="1">
    <citation type="submission" date="2022-08" db="EMBL/GenBank/DDBJ databases">
        <title>Genome Sequence of Lecanicillium fungicola.</title>
        <authorList>
            <person name="Buettner E."/>
        </authorList>
    </citation>
    <scope>NUCLEOTIDE SEQUENCE</scope>
    <source>
        <strain evidence="1">Babe33</strain>
    </source>
</reference>
<proteinExistence type="predicted"/>
<organism evidence="1 2">
    <name type="scientific">Zarea fungicola</name>
    <dbReference type="NCBI Taxonomy" id="93591"/>
    <lineage>
        <taxon>Eukaryota</taxon>
        <taxon>Fungi</taxon>
        <taxon>Dikarya</taxon>
        <taxon>Ascomycota</taxon>
        <taxon>Pezizomycotina</taxon>
        <taxon>Sordariomycetes</taxon>
        <taxon>Hypocreomycetidae</taxon>
        <taxon>Hypocreales</taxon>
        <taxon>Cordycipitaceae</taxon>
        <taxon>Zarea</taxon>
    </lineage>
</organism>
<comment type="caution">
    <text evidence="1">The sequence shown here is derived from an EMBL/GenBank/DDBJ whole genome shotgun (WGS) entry which is preliminary data.</text>
</comment>
<dbReference type="EMBL" id="JANJQO010001336">
    <property type="protein sequence ID" value="KAJ2971475.1"/>
    <property type="molecule type" value="Genomic_DNA"/>
</dbReference>
<name>A0ACC1MWU7_9HYPO</name>
<accession>A0ACC1MWU7</accession>
<evidence type="ECO:0000313" key="1">
    <source>
        <dbReference type="EMBL" id="KAJ2971475.1"/>
    </source>
</evidence>
<protein>
    <submittedName>
        <fullName evidence="1">Uncharacterized protein</fullName>
    </submittedName>
</protein>
<dbReference type="Proteomes" id="UP001143910">
    <property type="component" value="Unassembled WGS sequence"/>
</dbReference>
<evidence type="ECO:0000313" key="2">
    <source>
        <dbReference type="Proteomes" id="UP001143910"/>
    </source>
</evidence>
<gene>
    <name evidence="1" type="ORF">NQ176_g7667</name>
</gene>
<sequence>MADNPNSIKIDPIVCIHSMPDEILLRIMKFACEAEEISNEQVQYPTGFWDRYTKVCHSMALVDRRFHRIVTPLLYYYVCIDAPYNYINEYWPRVSNLYRTVKETPALRVHVRRLEIYFPGPAITENTSFLHELRFIALWLPNLAFLATLDGDADINGLDGDLDIGSIFTTLNGSCMIDKLAIDQKECLLDYSDTDHDIAPFTQLEFVCHYAPGGLLSDLLKWPSTLHSVILRESCDCIDMFGTDLSVVIRALSTHKNTLKKLDVGSVCTILNPDRHSIGISSLPALEEFTISRWCFSADLKFSRKLVERLLGPSLCNFTWSIEPALGAEPDDAGIALSDMGPDEEEWLVAFGTFAAQQKGLSKLQRIHVRFTPRRFFRPEHSLGRIAVWPWDRLRNVKKRLAPQGIEVTYSKPTYTKKEWQRSLDFEMK</sequence>
<keyword evidence="2" id="KW-1185">Reference proteome</keyword>